<gene>
    <name evidence="2" type="ORF">OHV25_20460</name>
</gene>
<organism evidence="2">
    <name type="scientific">Streptomyces sp. NBC_00060</name>
    <dbReference type="NCBI Taxonomy" id="2975636"/>
    <lineage>
        <taxon>Bacteria</taxon>
        <taxon>Bacillati</taxon>
        <taxon>Actinomycetota</taxon>
        <taxon>Actinomycetes</taxon>
        <taxon>Kitasatosporales</taxon>
        <taxon>Streptomycetaceae</taxon>
        <taxon>Streptomyces</taxon>
    </lineage>
</organism>
<dbReference type="CDD" id="cd02440">
    <property type="entry name" value="AdoMet_MTases"/>
    <property type="match status" value="1"/>
</dbReference>
<proteinExistence type="predicted"/>
<dbReference type="InterPro" id="IPR013216">
    <property type="entry name" value="Methyltransf_11"/>
</dbReference>
<dbReference type="GO" id="GO:0008757">
    <property type="term" value="F:S-adenosylmethionine-dependent methyltransferase activity"/>
    <property type="evidence" value="ECO:0007669"/>
    <property type="project" value="InterPro"/>
</dbReference>
<dbReference type="SUPFAM" id="SSF53335">
    <property type="entry name" value="S-adenosyl-L-methionine-dependent methyltransferases"/>
    <property type="match status" value="1"/>
</dbReference>
<dbReference type="EMBL" id="CP108253">
    <property type="protein sequence ID" value="WTU41783.1"/>
    <property type="molecule type" value="Genomic_DNA"/>
</dbReference>
<dbReference type="GO" id="GO:0032259">
    <property type="term" value="P:methylation"/>
    <property type="evidence" value="ECO:0007669"/>
    <property type="project" value="UniProtKB-KW"/>
</dbReference>
<dbReference type="PANTHER" id="PTHR43861:SF1">
    <property type="entry name" value="TRANS-ACONITATE 2-METHYLTRANSFERASE"/>
    <property type="match status" value="1"/>
</dbReference>
<dbReference type="PANTHER" id="PTHR43861">
    <property type="entry name" value="TRANS-ACONITATE 2-METHYLTRANSFERASE-RELATED"/>
    <property type="match status" value="1"/>
</dbReference>
<name>A0AAU2H2Y7_9ACTN</name>
<dbReference type="Gene3D" id="3.40.50.150">
    <property type="entry name" value="Vaccinia Virus protein VP39"/>
    <property type="match status" value="1"/>
</dbReference>
<sequence length="220" mass="23750">METDTAAWERYAEGRTPRRAVNSAGATTWLNWTQYPDHGPDESLLGPLHGRRVLELGCGTGCNLAHLATLGAECIGVDIAPGQRRKAEERWGHVPGLTFHTAEATEFLTSSPDSFDAVLSIFGPVWFTDPEQLLPLVRKRLAPGGVLAFSHKPPGDDSEPVGPLREARAVSRWDYSAGEWADLLARTGFTNVTAEIIPPPGSESLGTLLVRAETVKDGAK</sequence>
<feature type="domain" description="Methyltransferase type 11" evidence="1">
    <location>
        <begin position="54"/>
        <end position="149"/>
    </location>
</feature>
<dbReference type="InterPro" id="IPR029063">
    <property type="entry name" value="SAM-dependent_MTases_sf"/>
</dbReference>
<protein>
    <submittedName>
        <fullName evidence="2">Class I SAM-dependent methyltransferase</fullName>
    </submittedName>
</protein>
<dbReference type="Pfam" id="PF08241">
    <property type="entry name" value="Methyltransf_11"/>
    <property type="match status" value="1"/>
</dbReference>
<dbReference type="AlphaFoldDB" id="A0AAU2H2Y7"/>
<reference evidence="2" key="1">
    <citation type="submission" date="2022-10" db="EMBL/GenBank/DDBJ databases">
        <title>The complete genomes of actinobacterial strains from the NBC collection.</title>
        <authorList>
            <person name="Joergensen T.S."/>
            <person name="Alvarez Arevalo M."/>
            <person name="Sterndorff E.B."/>
            <person name="Faurdal D."/>
            <person name="Vuksanovic O."/>
            <person name="Mourched A.-S."/>
            <person name="Charusanti P."/>
            <person name="Shaw S."/>
            <person name="Blin K."/>
            <person name="Weber T."/>
        </authorList>
    </citation>
    <scope>NUCLEOTIDE SEQUENCE</scope>
    <source>
        <strain evidence="2">NBC_00060</strain>
    </source>
</reference>
<keyword evidence="2" id="KW-0489">Methyltransferase</keyword>
<evidence type="ECO:0000259" key="1">
    <source>
        <dbReference type="Pfam" id="PF08241"/>
    </source>
</evidence>
<evidence type="ECO:0000313" key="2">
    <source>
        <dbReference type="EMBL" id="WTU41783.1"/>
    </source>
</evidence>
<dbReference type="GO" id="GO:0017000">
    <property type="term" value="P:antibiotic biosynthetic process"/>
    <property type="evidence" value="ECO:0007669"/>
    <property type="project" value="UniProtKB-ARBA"/>
</dbReference>
<keyword evidence="2" id="KW-0808">Transferase</keyword>
<accession>A0AAU2H2Y7</accession>